<evidence type="ECO:0000256" key="1">
    <source>
        <dbReference type="ARBA" id="ARBA00022670"/>
    </source>
</evidence>
<dbReference type="GO" id="GO:0006508">
    <property type="term" value="P:proteolysis"/>
    <property type="evidence" value="ECO:0007669"/>
    <property type="project" value="UniProtKB-KW"/>
</dbReference>
<dbReference type="Gene3D" id="2.70.40.10">
    <property type="match status" value="1"/>
</dbReference>
<evidence type="ECO:0000259" key="5">
    <source>
        <dbReference type="Pfam" id="PF00692"/>
    </source>
</evidence>
<dbReference type="PANTHER" id="PTHR19422">
    <property type="entry name" value="GAG RETROVIRAL POLYPROTEIN"/>
    <property type="match status" value="1"/>
</dbReference>
<evidence type="ECO:0000256" key="3">
    <source>
        <dbReference type="ARBA" id="ARBA00022801"/>
    </source>
</evidence>
<keyword evidence="1" id="KW-0645">Protease</keyword>
<dbReference type="InterPro" id="IPR029054">
    <property type="entry name" value="dUTPase-like"/>
</dbReference>
<dbReference type="SUPFAM" id="SSF51283">
    <property type="entry name" value="dUTPase-like"/>
    <property type="match status" value="1"/>
</dbReference>
<dbReference type="GO" id="GO:0004190">
    <property type="term" value="F:aspartic-type endopeptidase activity"/>
    <property type="evidence" value="ECO:0007669"/>
    <property type="project" value="UniProtKB-KW"/>
</dbReference>
<dbReference type="Gene3D" id="1.10.375.10">
    <property type="entry name" value="Human Immunodeficiency Virus Type 1 Capsid Protein"/>
    <property type="match status" value="1"/>
</dbReference>
<sequence length="248" mass="26711">PTPACPKPVDIAAEAPGAFPVYKAVAGTNEHDEHNPISWKVVQDLQNKAQKFGINSPEVVQLIRIISTDLLHYRETTKEHERAREDNKSPPDSRPTPLCEQLSAATTGSAGLDVSTANTVTIVTRDIFKVPLDARGPIGQGLSALLLGRSSSMLNGLIVHVGVIDADFTGQICALVSTPYPLVTIPKGTRIAQLILFLSCISKAEQRLRCDGGFGSTGPPQKNLHSLCLLSIMQNPQKDINGEFCRRA</sequence>
<feature type="domain" description="dUTPase-like" evidence="5">
    <location>
        <begin position="103"/>
        <end position="218"/>
    </location>
</feature>
<reference evidence="6" key="2">
    <citation type="submission" date="2025-09" db="UniProtKB">
        <authorList>
            <consortium name="Ensembl"/>
        </authorList>
    </citation>
    <scope>IDENTIFICATION</scope>
</reference>
<proteinExistence type="predicted"/>
<feature type="region of interest" description="Disordered" evidence="4">
    <location>
        <begin position="76"/>
        <end position="99"/>
    </location>
</feature>
<protein>
    <recommendedName>
        <fullName evidence="5">dUTPase-like domain-containing protein</fullName>
    </recommendedName>
</protein>
<dbReference type="Ensembl" id="ENSSOCT00000008693.1">
    <property type="protein sequence ID" value="ENSSOCP00000008479.1"/>
    <property type="gene ID" value="ENSSOCG00000006474.1"/>
</dbReference>
<dbReference type="Pfam" id="PF00692">
    <property type="entry name" value="dUTPase"/>
    <property type="match status" value="1"/>
</dbReference>
<dbReference type="CDD" id="cd07557">
    <property type="entry name" value="trimeric_dUTPase"/>
    <property type="match status" value="1"/>
</dbReference>
<feature type="compositionally biased region" description="Basic and acidic residues" evidence="4">
    <location>
        <begin position="76"/>
        <end position="91"/>
    </location>
</feature>
<dbReference type="InterPro" id="IPR036157">
    <property type="entry name" value="dUTPase-like_sf"/>
</dbReference>
<organism evidence="6 7">
    <name type="scientific">Strix occidentalis caurina</name>
    <name type="common">northern spotted owl</name>
    <dbReference type="NCBI Taxonomy" id="311401"/>
    <lineage>
        <taxon>Eukaryota</taxon>
        <taxon>Metazoa</taxon>
        <taxon>Chordata</taxon>
        <taxon>Craniata</taxon>
        <taxon>Vertebrata</taxon>
        <taxon>Euteleostomi</taxon>
        <taxon>Archelosauria</taxon>
        <taxon>Archosauria</taxon>
        <taxon>Dinosauria</taxon>
        <taxon>Saurischia</taxon>
        <taxon>Theropoda</taxon>
        <taxon>Coelurosauria</taxon>
        <taxon>Aves</taxon>
        <taxon>Neognathae</taxon>
        <taxon>Neoaves</taxon>
        <taxon>Telluraves</taxon>
        <taxon>Strigiformes</taxon>
        <taxon>Strigidae</taxon>
        <taxon>Strix</taxon>
    </lineage>
</organism>
<dbReference type="PANTHER" id="PTHR19422:SF123">
    <property type="entry name" value="RT1 CLASS I, LOCUS CE15"/>
    <property type="match status" value="1"/>
</dbReference>
<accession>A0A8D0F0V6</accession>
<dbReference type="InterPro" id="IPR033704">
    <property type="entry name" value="dUTPase_trimeric"/>
</dbReference>
<dbReference type="Proteomes" id="UP000694551">
    <property type="component" value="Unplaced"/>
</dbReference>
<keyword evidence="3" id="KW-0378">Hydrolase</keyword>
<evidence type="ECO:0000256" key="4">
    <source>
        <dbReference type="SAM" id="MobiDB-lite"/>
    </source>
</evidence>
<reference evidence="6" key="1">
    <citation type="submission" date="2025-08" db="UniProtKB">
        <authorList>
            <consortium name="Ensembl"/>
        </authorList>
    </citation>
    <scope>IDENTIFICATION</scope>
</reference>
<evidence type="ECO:0000313" key="6">
    <source>
        <dbReference type="Ensembl" id="ENSSOCP00000008479.1"/>
    </source>
</evidence>
<keyword evidence="7" id="KW-1185">Reference proteome</keyword>
<dbReference type="InterPro" id="IPR051592">
    <property type="entry name" value="HERV-K_Pro_peptidase_A2"/>
</dbReference>
<dbReference type="GO" id="GO:0016032">
    <property type="term" value="P:viral process"/>
    <property type="evidence" value="ECO:0007669"/>
    <property type="project" value="InterPro"/>
</dbReference>
<keyword evidence="2" id="KW-0064">Aspartyl protease</keyword>
<dbReference type="InterPro" id="IPR008919">
    <property type="entry name" value="Retrov_capsid_N"/>
</dbReference>
<dbReference type="AlphaFoldDB" id="A0A8D0F0V6"/>
<evidence type="ECO:0000256" key="2">
    <source>
        <dbReference type="ARBA" id="ARBA00022750"/>
    </source>
</evidence>
<name>A0A8D0F0V6_STROC</name>
<evidence type="ECO:0000313" key="7">
    <source>
        <dbReference type="Proteomes" id="UP000694551"/>
    </source>
</evidence>